<protein>
    <submittedName>
        <fullName evidence="1">Uncharacterized protein</fullName>
    </submittedName>
</protein>
<organism evidence="1 2">
    <name type="scientific">Actinomyces graevenitzii F0530</name>
    <dbReference type="NCBI Taxonomy" id="1321817"/>
    <lineage>
        <taxon>Bacteria</taxon>
        <taxon>Bacillati</taxon>
        <taxon>Actinomycetota</taxon>
        <taxon>Actinomycetes</taxon>
        <taxon>Actinomycetales</taxon>
        <taxon>Actinomycetaceae</taxon>
        <taxon>Actinomyces</taxon>
    </lineage>
</organism>
<comment type="caution">
    <text evidence="1">The sequence shown here is derived from an EMBL/GenBank/DDBJ whole genome shotgun (WGS) entry which is preliminary data.</text>
</comment>
<gene>
    <name evidence="1" type="ORF">HMPREF1978_01216</name>
</gene>
<sequence length="47" mass="4672">MSWGSACGFCCFFGDDGARLAGSGGDDGGAGCAVNRSGLVAQVNWLK</sequence>
<dbReference type="AlphaFoldDB" id="U1PY18"/>
<reference evidence="1 2" key="1">
    <citation type="submission" date="2013-08" db="EMBL/GenBank/DDBJ databases">
        <authorList>
            <person name="Weinstock G."/>
            <person name="Sodergren E."/>
            <person name="Wylie T."/>
            <person name="Fulton L."/>
            <person name="Fulton R."/>
            <person name="Fronick C."/>
            <person name="O'Laughlin M."/>
            <person name="Godfrey J."/>
            <person name="Miner T."/>
            <person name="Herter B."/>
            <person name="Appelbaum E."/>
            <person name="Cordes M."/>
            <person name="Lek S."/>
            <person name="Wollam A."/>
            <person name="Pepin K.H."/>
            <person name="Palsikar V.B."/>
            <person name="Mitreva M."/>
            <person name="Wilson R.K."/>
        </authorList>
    </citation>
    <scope>NUCLEOTIDE SEQUENCE [LARGE SCALE GENOMIC DNA]</scope>
    <source>
        <strain evidence="1 2">F0530</strain>
    </source>
</reference>
<name>U1PY18_9ACTO</name>
<dbReference type="HOGENOM" id="CLU_3163564_0_0_11"/>
<proteinExistence type="predicted"/>
<evidence type="ECO:0000313" key="1">
    <source>
        <dbReference type="EMBL" id="ERH15316.1"/>
    </source>
</evidence>
<accession>U1PY18</accession>
<dbReference type="EMBL" id="AWSC01000046">
    <property type="protein sequence ID" value="ERH15316.1"/>
    <property type="molecule type" value="Genomic_DNA"/>
</dbReference>
<evidence type="ECO:0000313" key="2">
    <source>
        <dbReference type="Proteomes" id="UP000016481"/>
    </source>
</evidence>
<dbReference type="Proteomes" id="UP000016481">
    <property type="component" value="Unassembled WGS sequence"/>
</dbReference>